<dbReference type="AlphaFoldDB" id="A0A642URF5"/>
<sequence length="289" mass="32847">MNIPPGFHVEFRESIGDGSISDGKVEQLVSKINESALRFTTELRVIGNRGKIVLGDKITSLKWVMEPERGWPPKMETSASCLLNLFLENSIRNLPAPDIHQNFGTFKLKTLELDNYTINADFSAGKPLHLEKLEFRNCDANMCPTSDRTPCTAREVIVYMSDCQVLYPFDFTDVTRLVLHTMAVRDEPHMLTHFAQHAAKILLRLTTLKTLDISGVLFIKDDILEVIKQLQILESIHVRITCLDFLIHHLCLEHATDLTQACPNIKQISCDDLPRLEIDSDSSIDDPYW</sequence>
<reference evidence="1" key="1">
    <citation type="journal article" date="2019" name="G3 (Bethesda)">
        <title>Genome Assemblies of Two Rare Opportunistic Yeast Pathogens: Diutina rugosa (syn. Candida rugosa) and Trichomonascus ciferrii (syn. Candida ciferrii).</title>
        <authorList>
            <person name="Mixao V."/>
            <person name="Saus E."/>
            <person name="Hansen A.P."/>
            <person name="Lass-Florl C."/>
            <person name="Gabaldon T."/>
        </authorList>
    </citation>
    <scope>NUCLEOTIDE SEQUENCE</scope>
    <source>
        <strain evidence="1">CBS 4856</strain>
    </source>
</reference>
<dbReference type="EMBL" id="SWFS01000435">
    <property type="protein sequence ID" value="KAA8904013.1"/>
    <property type="molecule type" value="Genomic_DNA"/>
</dbReference>
<keyword evidence="2" id="KW-1185">Reference proteome</keyword>
<gene>
    <name evidence="1" type="ORF">TRICI_005618</name>
</gene>
<comment type="caution">
    <text evidence="1">The sequence shown here is derived from an EMBL/GenBank/DDBJ whole genome shotgun (WGS) entry which is preliminary data.</text>
</comment>
<name>A0A642URF5_9ASCO</name>
<organism evidence="1 2">
    <name type="scientific">Trichomonascus ciferrii</name>
    <dbReference type="NCBI Taxonomy" id="44093"/>
    <lineage>
        <taxon>Eukaryota</taxon>
        <taxon>Fungi</taxon>
        <taxon>Dikarya</taxon>
        <taxon>Ascomycota</taxon>
        <taxon>Saccharomycotina</taxon>
        <taxon>Dipodascomycetes</taxon>
        <taxon>Dipodascales</taxon>
        <taxon>Trichomonascaceae</taxon>
        <taxon>Trichomonascus</taxon>
        <taxon>Trichomonascus ciferrii complex</taxon>
    </lineage>
</organism>
<evidence type="ECO:0000313" key="1">
    <source>
        <dbReference type="EMBL" id="KAA8904013.1"/>
    </source>
</evidence>
<accession>A0A642URF5</accession>
<proteinExistence type="predicted"/>
<protein>
    <submittedName>
        <fullName evidence="1">Uncharacterized protein</fullName>
    </submittedName>
</protein>
<dbReference type="SUPFAM" id="SSF52047">
    <property type="entry name" value="RNI-like"/>
    <property type="match status" value="1"/>
</dbReference>
<dbReference type="VEuPathDB" id="FungiDB:TRICI_005618"/>
<dbReference type="Proteomes" id="UP000761534">
    <property type="component" value="Unassembled WGS sequence"/>
</dbReference>
<evidence type="ECO:0000313" key="2">
    <source>
        <dbReference type="Proteomes" id="UP000761534"/>
    </source>
</evidence>